<evidence type="ECO:0000313" key="2">
    <source>
        <dbReference type="EMBL" id="MBS7527349.1"/>
    </source>
</evidence>
<dbReference type="RefSeq" id="WP_213237210.1">
    <property type="nucleotide sequence ID" value="NZ_JAHBCL010000019.1"/>
</dbReference>
<reference evidence="2 3" key="1">
    <citation type="submission" date="2021-05" db="EMBL/GenBank/DDBJ databases">
        <title>Fusibacter ferrireducens sp. nov., an anaerobic, sulfur- and Fe-reducing bacterium isolated from the mangrove sediment.</title>
        <authorList>
            <person name="Qiu D."/>
        </authorList>
    </citation>
    <scope>NUCLEOTIDE SEQUENCE [LARGE SCALE GENOMIC DNA]</scope>
    <source>
        <strain evidence="2 3">DSM 12116</strain>
    </source>
</reference>
<dbReference type="Proteomes" id="UP000746471">
    <property type="component" value="Unassembled WGS sequence"/>
</dbReference>
<sequence length="151" mass="16322">MQMFSKKEVTTSFDLVIGPNSMVNGNLESEASVRIDGTVIGDITSKGNVILSERGRIEGNIICDNLEIHGHCIGNVQSKGRIDLTKSSKLVGDIVCMTLNTETGAKFEGNCRVLPETNIEIITQVARGVPSPEPYAVYDDTETAFDDVANM</sequence>
<protein>
    <submittedName>
        <fullName evidence="2">Polymer-forming cytoskeletal protein</fullName>
    </submittedName>
</protein>
<accession>A0ABS5PQA2</accession>
<comment type="similarity">
    <text evidence="1">Belongs to the bactofilin family.</text>
</comment>
<comment type="caution">
    <text evidence="2">The sequence shown here is derived from an EMBL/GenBank/DDBJ whole genome shotgun (WGS) entry which is preliminary data.</text>
</comment>
<proteinExistence type="inferred from homology"/>
<dbReference type="EMBL" id="JAHBCL010000019">
    <property type="protein sequence ID" value="MBS7527349.1"/>
    <property type="molecule type" value="Genomic_DNA"/>
</dbReference>
<dbReference type="PANTHER" id="PTHR35024">
    <property type="entry name" value="HYPOTHETICAL CYTOSOLIC PROTEIN"/>
    <property type="match status" value="1"/>
</dbReference>
<evidence type="ECO:0000313" key="3">
    <source>
        <dbReference type="Proteomes" id="UP000746471"/>
    </source>
</evidence>
<dbReference type="Pfam" id="PF04519">
    <property type="entry name" value="Bactofilin"/>
    <property type="match status" value="1"/>
</dbReference>
<name>A0ABS5PQA2_9FIRM</name>
<dbReference type="InterPro" id="IPR007607">
    <property type="entry name" value="BacA/B"/>
</dbReference>
<keyword evidence="3" id="KW-1185">Reference proteome</keyword>
<evidence type="ECO:0000256" key="1">
    <source>
        <dbReference type="ARBA" id="ARBA00044755"/>
    </source>
</evidence>
<dbReference type="PANTHER" id="PTHR35024:SF4">
    <property type="entry name" value="POLYMER-FORMING CYTOSKELETAL PROTEIN"/>
    <property type="match status" value="1"/>
</dbReference>
<gene>
    <name evidence="2" type="ORF">KHM83_11715</name>
</gene>
<organism evidence="2 3">
    <name type="scientific">Fusibacter paucivorans</name>
    <dbReference type="NCBI Taxonomy" id="76009"/>
    <lineage>
        <taxon>Bacteria</taxon>
        <taxon>Bacillati</taxon>
        <taxon>Bacillota</taxon>
        <taxon>Clostridia</taxon>
        <taxon>Eubacteriales</taxon>
        <taxon>Eubacteriales Family XII. Incertae Sedis</taxon>
        <taxon>Fusibacter</taxon>
    </lineage>
</organism>